<dbReference type="EC" id="2.4.1.-" evidence="4"/>
<dbReference type="CDD" id="cd08993">
    <property type="entry name" value="GH130"/>
    <property type="match status" value="1"/>
</dbReference>
<evidence type="ECO:0000256" key="3">
    <source>
        <dbReference type="ARBA" id="ARBA00024356"/>
    </source>
</evidence>
<reference evidence="4 5" key="1">
    <citation type="submission" date="2019-08" db="EMBL/GenBank/DDBJ databases">
        <title>Deep-cultivation of Planctomycetes and their phenomic and genomic characterization uncovers novel biology.</title>
        <authorList>
            <person name="Wiegand S."/>
            <person name="Jogler M."/>
            <person name="Boedeker C."/>
            <person name="Pinto D."/>
            <person name="Vollmers J."/>
            <person name="Rivas-Marin E."/>
            <person name="Kohn T."/>
            <person name="Peeters S.H."/>
            <person name="Heuer A."/>
            <person name="Rast P."/>
            <person name="Oberbeckmann S."/>
            <person name="Bunk B."/>
            <person name="Jeske O."/>
            <person name="Meyerdierks A."/>
            <person name="Storesund J.E."/>
            <person name="Kallscheuer N."/>
            <person name="Luecker S."/>
            <person name="Lage O.M."/>
            <person name="Pohl T."/>
            <person name="Merkel B.J."/>
            <person name="Hornburger P."/>
            <person name="Mueller R.-W."/>
            <person name="Bruemmer F."/>
            <person name="Labrenz M."/>
            <person name="Spormann A.M."/>
            <person name="Op den Camp H."/>
            <person name="Overmann J."/>
            <person name="Amann R."/>
            <person name="Jetten M.S.M."/>
            <person name="Mascher T."/>
            <person name="Medema M.H."/>
            <person name="Devos D.P."/>
            <person name="Kaster A.-K."/>
            <person name="Ovreas L."/>
            <person name="Rohde M."/>
            <person name="Galperin M.Y."/>
            <person name="Jogler C."/>
        </authorList>
    </citation>
    <scope>NUCLEOTIDE SEQUENCE [LARGE SCALE GENOMIC DNA]</scope>
    <source>
        <strain evidence="4 5">Pr1d</strain>
    </source>
</reference>
<keyword evidence="1 4" id="KW-0328">Glycosyltransferase</keyword>
<proteinExistence type="inferred from homology"/>
<dbReference type="KEGG" id="bgok:Pr1d_12610"/>
<keyword evidence="5" id="KW-1185">Reference proteome</keyword>
<comment type="similarity">
    <text evidence="3">Belongs to the glycosyl hydrolase 130 family.</text>
</comment>
<dbReference type="Gene3D" id="2.115.10.20">
    <property type="entry name" value="Glycosyl hydrolase domain, family 43"/>
    <property type="match status" value="1"/>
</dbReference>
<gene>
    <name evidence="4" type="ORF">Pr1d_12610</name>
</gene>
<name>A0A5B9Q8C5_9BACT</name>
<dbReference type="PANTHER" id="PTHR34106:SF1">
    <property type="entry name" value="1,4-BETA-MANNOSYL-N-ACETYLGLUCOSAMINE PHOSPHORYLASE"/>
    <property type="match status" value="1"/>
</dbReference>
<dbReference type="GO" id="GO:0016757">
    <property type="term" value="F:glycosyltransferase activity"/>
    <property type="evidence" value="ECO:0007669"/>
    <property type="project" value="UniProtKB-KW"/>
</dbReference>
<dbReference type="Pfam" id="PF04041">
    <property type="entry name" value="Glyco_hydro_130"/>
    <property type="match status" value="1"/>
</dbReference>
<protein>
    <submittedName>
        <fullName evidence="4">Beta-1,4-mannooligosaccharide phosphorylase</fullName>
        <ecNumber evidence="4">2.4.1.-</ecNumber>
    </submittedName>
</protein>
<dbReference type="InterPro" id="IPR023296">
    <property type="entry name" value="Glyco_hydro_beta-prop_sf"/>
</dbReference>
<dbReference type="InterPro" id="IPR007184">
    <property type="entry name" value="Mannoside_phosphorylase"/>
</dbReference>
<dbReference type="RefSeq" id="WP_238476646.1">
    <property type="nucleotide sequence ID" value="NZ_CP042913.1"/>
</dbReference>
<sequence>MTNQAGHLETDNGNALGTLEKKPFMVSLGQSSSAVSIPWQQRPAGCKDVVWRHSDNPVIGRHYIPGAQGIYNSAVVPYGDGFAGVFRVELRSRYPHLHAGWSEDGLVWHIEPNPIQYAGDPEVVSTDDYAYDPRVCKIDDTYYVTWCGGKNGPTISVATTKDFQQFTQIDNAFLPFNRNGVLFPRKINGKFFMLSRPSDDGHTPFGDIYVSQSPDMIHWGKHRLVMRRGGGEVGQWWQRTKVGAGPIPIETEDGWLMIYHAVMDTCNGFVYSMGAALLDLDQPWKVLYRTNQHVLTPEADYEVTGHVPNVVFPCAALHDSEQDRVAIYYGAADTSSCLAYAHLSELVEFTKANSAVF</sequence>
<evidence type="ECO:0000313" key="5">
    <source>
        <dbReference type="Proteomes" id="UP000323917"/>
    </source>
</evidence>
<dbReference type="Proteomes" id="UP000323917">
    <property type="component" value="Chromosome"/>
</dbReference>
<organism evidence="4 5">
    <name type="scientific">Bythopirellula goksoeyrii</name>
    <dbReference type="NCBI Taxonomy" id="1400387"/>
    <lineage>
        <taxon>Bacteria</taxon>
        <taxon>Pseudomonadati</taxon>
        <taxon>Planctomycetota</taxon>
        <taxon>Planctomycetia</taxon>
        <taxon>Pirellulales</taxon>
        <taxon>Lacipirellulaceae</taxon>
        <taxon>Bythopirellula</taxon>
    </lineage>
</organism>
<evidence type="ECO:0000313" key="4">
    <source>
        <dbReference type="EMBL" id="QEG33990.1"/>
    </source>
</evidence>
<dbReference type="AlphaFoldDB" id="A0A5B9Q8C5"/>
<keyword evidence="2 4" id="KW-0808">Transferase</keyword>
<dbReference type="PIRSF" id="PIRSF016202">
    <property type="entry name" value="PH1107"/>
    <property type="match status" value="1"/>
</dbReference>
<dbReference type="PANTHER" id="PTHR34106">
    <property type="entry name" value="GLYCOSIDASE"/>
    <property type="match status" value="1"/>
</dbReference>
<evidence type="ECO:0000256" key="2">
    <source>
        <dbReference type="ARBA" id="ARBA00022679"/>
    </source>
</evidence>
<dbReference type="SUPFAM" id="SSF75005">
    <property type="entry name" value="Arabinanase/levansucrase/invertase"/>
    <property type="match status" value="1"/>
</dbReference>
<dbReference type="EMBL" id="CP042913">
    <property type="protein sequence ID" value="QEG33990.1"/>
    <property type="molecule type" value="Genomic_DNA"/>
</dbReference>
<evidence type="ECO:0000256" key="1">
    <source>
        <dbReference type="ARBA" id="ARBA00022676"/>
    </source>
</evidence>
<accession>A0A5B9Q8C5</accession>